<reference evidence="1" key="1">
    <citation type="submission" date="2020-08" db="EMBL/GenBank/DDBJ databases">
        <title>Multicomponent nature underlies the extraordinary mechanical properties of spider dragline silk.</title>
        <authorList>
            <person name="Kono N."/>
            <person name="Nakamura H."/>
            <person name="Mori M."/>
            <person name="Yoshida Y."/>
            <person name="Ohtoshi R."/>
            <person name="Malay A.D."/>
            <person name="Moran D.A.P."/>
            <person name="Tomita M."/>
            <person name="Numata K."/>
            <person name="Arakawa K."/>
        </authorList>
    </citation>
    <scope>NUCLEOTIDE SEQUENCE</scope>
</reference>
<comment type="caution">
    <text evidence="1">The sequence shown here is derived from an EMBL/GenBank/DDBJ whole genome shotgun (WGS) entry which is preliminary data.</text>
</comment>
<name>A0A8X6V7N9_TRICX</name>
<gene>
    <name evidence="1" type="ORF">TNCV_4906031</name>
</gene>
<evidence type="ECO:0000313" key="1">
    <source>
        <dbReference type="EMBL" id="GFX97952.1"/>
    </source>
</evidence>
<dbReference type="AlphaFoldDB" id="A0A8X6V7N9"/>
<keyword evidence="2" id="KW-1185">Reference proteome</keyword>
<dbReference type="Proteomes" id="UP000887159">
    <property type="component" value="Unassembled WGS sequence"/>
</dbReference>
<evidence type="ECO:0000313" key="2">
    <source>
        <dbReference type="Proteomes" id="UP000887159"/>
    </source>
</evidence>
<sequence length="82" mass="8774">MFDPSSFADPTPLAYADASRDVLPRRGTSKEIVDVLAASPSTNKFILTDDKDNGVVIPLSKGSKRHNPPAVHVMAFILVIPG</sequence>
<protein>
    <submittedName>
        <fullName evidence="1">Uncharacterized protein</fullName>
    </submittedName>
</protein>
<accession>A0A8X6V7N9</accession>
<organism evidence="1 2">
    <name type="scientific">Trichonephila clavipes</name>
    <name type="common">Golden silk orbweaver</name>
    <name type="synonym">Nephila clavipes</name>
    <dbReference type="NCBI Taxonomy" id="2585209"/>
    <lineage>
        <taxon>Eukaryota</taxon>
        <taxon>Metazoa</taxon>
        <taxon>Ecdysozoa</taxon>
        <taxon>Arthropoda</taxon>
        <taxon>Chelicerata</taxon>
        <taxon>Arachnida</taxon>
        <taxon>Araneae</taxon>
        <taxon>Araneomorphae</taxon>
        <taxon>Entelegynae</taxon>
        <taxon>Araneoidea</taxon>
        <taxon>Nephilidae</taxon>
        <taxon>Trichonephila</taxon>
    </lineage>
</organism>
<proteinExistence type="predicted"/>
<dbReference type="EMBL" id="BMAU01021201">
    <property type="protein sequence ID" value="GFX97952.1"/>
    <property type="molecule type" value="Genomic_DNA"/>
</dbReference>